<dbReference type="InterPro" id="IPR012506">
    <property type="entry name" value="TMEM86B-like"/>
</dbReference>
<dbReference type="GO" id="GO:0016020">
    <property type="term" value="C:membrane"/>
    <property type="evidence" value="ECO:0007669"/>
    <property type="project" value="UniProtKB-SubCell"/>
</dbReference>
<evidence type="ECO:0000256" key="1">
    <source>
        <dbReference type="ARBA" id="ARBA00004141"/>
    </source>
</evidence>
<organism evidence="7 8">
    <name type="scientific">Actibacterium lipolyticum</name>
    <dbReference type="NCBI Taxonomy" id="1524263"/>
    <lineage>
        <taxon>Bacteria</taxon>
        <taxon>Pseudomonadati</taxon>
        <taxon>Pseudomonadota</taxon>
        <taxon>Alphaproteobacteria</taxon>
        <taxon>Rhodobacterales</taxon>
        <taxon>Roseobacteraceae</taxon>
        <taxon>Actibacterium</taxon>
    </lineage>
</organism>
<feature type="transmembrane region" description="Helical" evidence="6">
    <location>
        <begin position="160"/>
        <end position="182"/>
    </location>
</feature>
<feature type="transmembrane region" description="Helical" evidence="6">
    <location>
        <begin position="107"/>
        <end position="128"/>
    </location>
</feature>
<feature type="transmembrane region" description="Helical" evidence="6">
    <location>
        <begin position="40"/>
        <end position="63"/>
    </location>
</feature>
<keyword evidence="5 6" id="KW-0472">Membrane</keyword>
<feature type="transmembrane region" description="Helical" evidence="6">
    <location>
        <begin position="75"/>
        <end position="95"/>
    </location>
</feature>
<evidence type="ECO:0000313" key="7">
    <source>
        <dbReference type="EMBL" id="SMX43342.1"/>
    </source>
</evidence>
<dbReference type="OrthoDB" id="345840at2"/>
<evidence type="ECO:0000256" key="5">
    <source>
        <dbReference type="ARBA" id="ARBA00023136"/>
    </source>
</evidence>
<accession>A0A238KMH8</accession>
<name>A0A238KMH8_9RHOB</name>
<reference evidence="8" key="1">
    <citation type="submission" date="2017-05" db="EMBL/GenBank/DDBJ databases">
        <authorList>
            <person name="Rodrigo-Torres L."/>
            <person name="Arahal R. D."/>
            <person name="Lucena T."/>
        </authorList>
    </citation>
    <scope>NUCLEOTIDE SEQUENCE [LARGE SCALE GENOMIC DNA]</scope>
    <source>
        <strain evidence="8">CECT 8621</strain>
    </source>
</reference>
<keyword evidence="3 6" id="KW-0812">Transmembrane</keyword>
<sequence length="217" mass="22846">MGINTVLFGVAVCAAVAYLPLSSRTSSTRKTLIKTIPLPLFALIAILAHAPWLLVIGLGLSAFGDFALSREGESAFMAGLMGFGAAHLAYIALFLPLGGGLDLAFELAPLPAIALLVMAISTEFWLAPHTGALRWAVRCYVVLITVMGLAAFALPAQYHLATVGAGLFVLSDLILSVQLFRLAPTSAVKRPAGWLLWVLYVAGQAFILAAFVPLSLP</sequence>
<evidence type="ECO:0000256" key="3">
    <source>
        <dbReference type="ARBA" id="ARBA00022692"/>
    </source>
</evidence>
<dbReference type="PANTHER" id="PTHR31885:SF6">
    <property type="entry name" value="GH04784P"/>
    <property type="match status" value="1"/>
</dbReference>
<proteinExistence type="inferred from homology"/>
<evidence type="ECO:0000313" key="8">
    <source>
        <dbReference type="Proteomes" id="UP000202922"/>
    </source>
</evidence>
<keyword evidence="4 6" id="KW-1133">Transmembrane helix</keyword>
<dbReference type="GO" id="GO:0016787">
    <property type="term" value="F:hydrolase activity"/>
    <property type="evidence" value="ECO:0007669"/>
    <property type="project" value="TreeGrafter"/>
</dbReference>
<evidence type="ECO:0000256" key="6">
    <source>
        <dbReference type="SAM" id="Phobius"/>
    </source>
</evidence>
<feature type="transmembrane region" description="Helical" evidence="6">
    <location>
        <begin position="135"/>
        <end position="154"/>
    </location>
</feature>
<gene>
    <name evidence="7" type="ORF">COL8621_02277</name>
</gene>
<dbReference type="RefSeq" id="WP_093967447.1">
    <property type="nucleotide sequence ID" value="NZ_FXYE01000002.1"/>
</dbReference>
<keyword evidence="8" id="KW-1185">Reference proteome</keyword>
<evidence type="ECO:0000256" key="2">
    <source>
        <dbReference type="ARBA" id="ARBA00007375"/>
    </source>
</evidence>
<dbReference type="Proteomes" id="UP000202922">
    <property type="component" value="Unassembled WGS sequence"/>
</dbReference>
<comment type="similarity">
    <text evidence="2">Belongs to the TMEM86 family.</text>
</comment>
<feature type="transmembrane region" description="Helical" evidence="6">
    <location>
        <begin position="194"/>
        <end position="216"/>
    </location>
</feature>
<evidence type="ECO:0000256" key="4">
    <source>
        <dbReference type="ARBA" id="ARBA00022989"/>
    </source>
</evidence>
<dbReference type="Pfam" id="PF07947">
    <property type="entry name" value="YhhN"/>
    <property type="match status" value="1"/>
</dbReference>
<dbReference type="AlphaFoldDB" id="A0A238KMH8"/>
<dbReference type="PANTHER" id="PTHR31885">
    <property type="entry name" value="GH04784P"/>
    <property type="match status" value="1"/>
</dbReference>
<protein>
    <submittedName>
        <fullName evidence="7">YhhN-like protein</fullName>
    </submittedName>
</protein>
<dbReference type="EMBL" id="FXYE01000002">
    <property type="protein sequence ID" value="SMX43342.1"/>
    <property type="molecule type" value="Genomic_DNA"/>
</dbReference>
<comment type="subcellular location">
    <subcellularLocation>
        <location evidence="1">Membrane</location>
        <topology evidence="1">Multi-pass membrane protein</topology>
    </subcellularLocation>
</comment>